<gene>
    <name evidence="2" type="ORF">DN757_07190</name>
</gene>
<reference evidence="2 3" key="1">
    <citation type="submission" date="2018-06" db="EMBL/GenBank/DDBJ databases">
        <title>Isolation of heavy metals resistant Paenibacillus silvae NC2 from Gold-Copper mine in ZiJin, China.</title>
        <authorList>
            <person name="Xu J."/>
            <person name="Mazhar H.S."/>
            <person name="Rensing C."/>
        </authorList>
    </citation>
    <scope>NUCLEOTIDE SEQUENCE [LARGE SCALE GENOMIC DNA]</scope>
    <source>
        <strain evidence="2 3">NC2</strain>
    </source>
</reference>
<comment type="caution">
    <text evidence="2">The sequence shown here is derived from an EMBL/GenBank/DDBJ whole genome shotgun (WGS) entry which is preliminary data.</text>
</comment>
<sequence>MFRKEMNLILQTWNRVICVWALLICYMIWQDQPPTEVNLKMLSMVARYQQTMPDKLNKQIQAEQLNMVNVAENKNTHPFNRSSDIGAVKDTQSDLVQMIQEYIKSHHERTISEADLKLYVQWVDQYTKDSKIEPLWIIAMMWQESRMVENSVSSDGAIGLLQIIPSTAKWLGVSKSALYEPETNIKTGLRYMQYLMNKYNGNLRKATIAYNQGEGNVDRGKARNWYYNQVNKHYSKMKKLLEELG</sequence>
<accession>A0A2W6PDX9</accession>
<dbReference type="Pfam" id="PF01464">
    <property type="entry name" value="SLT"/>
    <property type="match status" value="1"/>
</dbReference>
<dbReference type="PANTHER" id="PTHR37423">
    <property type="entry name" value="SOLUBLE LYTIC MUREIN TRANSGLYCOSYLASE-RELATED"/>
    <property type="match status" value="1"/>
</dbReference>
<evidence type="ECO:0000313" key="3">
    <source>
        <dbReference type="Proteomes" id="UP000249204"/>
    </source>
</evidence>
<evidence type="ECO:0000259" key="1">
    <source>
        <dbReference type="Pfam" id="PF01464"/>
    </source>
</evidence>
<name>A0A2W6PDX9_9BACL</name>
<evidence type="ECO:0000313" key="2">
    <source>
        <dbReference type="EMBL" id="PZT56296.1"/>
    </source>
</evidence>
<dbReference type="InterPro" id="IPR008258">
    <property type="entry name" value="Transglycosylase_SLT_dom_1"/>
</dbReference>
<dbReference type="Gene3D" id="1.10.530.10">
    <property type="match status" value="1"/>
</dbReference>
<dbReference type="AlphaFoldDB" id="A0A2W6PDX9"/>
<dbReference type="SUPFAM" id="SSF53955">
    <property type="entry name" value="Lysozyme-like"/>
    <property type="match status" value="1"/>
</dbReference>
<dbReference type="Proteomes" id="UP000249204">
    <property type="component" value="Unassembled WGS sequence"/>
</dbReference>
<organism evidence="2 3">
    <name type="scientific">Paenibacillus silvae</name>
    <dbReference type="NCBI Taxonomy" id="1325358"/>
    <lineage>
        <taxon>Bacteria</taxon>
        <taxon>Bacillati</taxon>
        <taxon>Bacillota</taxon>
        <taxon>Bacilli</taxon>
        <taxon>Bacillales</taxon>
        <taxon>Paenibacillaceae</taxon>
        <taxon>Paenibacillus</taxon>
    </lineage>
</organism>
<proteinExistence type="predicted"/>
<dbReference type="PANTHER" id="PTHR37423:SF2">
    <property type="entry name" value="MEMBRANE-BOUND LYTIC MUREIN TRANSGLYCOSYLASE C"/>
    <property type="match status" value="1"/>
</dbReference>
<dbReference type="CDD" id="cd16896">
    <property type="entry name" value="LT_Slt70-like"/>
    <property type="match status" value="1"/>
</dbReference>
<dbReference type="EMBL" id="QKWW01000021">
    <property type="protein sequence ID" value="PZT56296.1"/>
    <property type="molecule type" value="Genomic_DNA"/>
</dbReference>
<dbReference type="InterPro" id="IPR023346">
    <property type="entry name" value="Lysozyme-like_dom_sf"/>
</dbReference>
<feature type="domain" description="Transglycosylase SLT" evidence="1">
    <location>
        <begin position="124"/>
        <end position="223"/>
    </location>
</feature>
<protein>
    <recommendedName>
        <fullName evidence="1">Transglycosylase SLT domain-containing protein</fullName>
    </recommendedName>
</protein>